<feature type="transmembrane region" description="Helical" evidence="1">
    <location>
        <begin position="20"/>
        <end position="41"/>
    </location>
</feature>
<name>L7W9S8_NONDD</name>
<evidence type="ECO:0000313" key="3">
    <source>
        <dbReference type="Proteomes" id="UP000011173"/>
    </source>
</evidence>
<dbReference type="Proteomes" id="UP000011173">
    <property type="component" value="Chromosome"/>
</dbReference>
<gene>
    <name evidence="2" type="ordered locus">DDD_0511</name>
</gene>
<keyword evidence="1" id="KW-1133">Transmembrane helix</keyword>
<evidence type="ECO:0000256" key="1">
    <source>
        <dbReference type="SAM" id="Phobius"/>
    </source>
</evidence>
<reference evidence="2 3" key="1">
    <citation type="journal article" date="2013" name="Genome Biol. Evol.">
        <title>Genomic makeup of the marine flavobacterium Nonlabens (Donghaeana) dokdonensis DSW-6 and identification of a novel class of rhodopsins.</title>
        <authorList>
            <person name="Kwon S.K."/>
            <person name="Kim B.K."/>
            <person name="Song J.Y."/>
            <person name="Kwak M.J."/>
            <person name="Lee C.H."/>
            <person name="Yoon J.H."/>
            <person name="Oh T.K."/>
            <person name="Kim J.F."/>
        </authorList>
    </citation>
    <scope>NUCLEOTIDE SEQUENCE [LARGE SCALE GENOMIC DNA]</scope>
    <source>
        <strain evidence="3">DSM 17205 / KCTC 12402 / DSW-6</strain>
    </source>
</reference>
<organism evidence="2 3">
    <name type="scientific">Nonlabens dokdonensis (strain DSM 17205 / KCTC 12402 / DSW-6)</name>
    <name type="common">Donghaeana dokdonensis</name>
    <dbReference type="NCBI Taxonomy" id="592029"/>
    <lineage>
        <taxon>Bacteria</taxon>
        <taxon>Pseudomonadati</taxon>
        <taxon>Bacteroidota</taxon>
        <taxon>Flavobacteriia</taxon>
        <taxon>Flavobacteriales</taxon>
        <taxon>Flavobacteriaceae</taxon>
        <taxon>Nonlabens</taxon>
    </lineage>
</organism>
<sequence>MLVFGTYKFLNGDLNWSSFLFYHAFAKAEILYIILLILYHFNS</sequence>
<accession>L7W9S8</accession>
<dbReference type="EMBL" id="CP001397">
    <property type="protein sequence ID" value="AGC75638.1"/>
    <property type="molecule type" value="Genomic_DNA"/>
</dbReference>
<dbReference type="KEGG" id="ndo:DDD_0511"/>
<keyword evidence="1" id="KW-0472">Membrane</keyword>
<protein>
    <submittedName>
        <fullName evidence="2">Uncharacterized protein</fullName>
    </submittedName>
</protein>
<proteinExistence type="predicted"/>
<dbReference type="STRING" id="592029.DDD_0511"/>
<keyword evidence="1" id="KW-0812">Transmembrane</keyword>
<evidence type="ECO:0000313" key="2">
    <source>
        <dbReference type="EMBL" id="AGC75638.1"/>
    </source>
</evidence>
<dbReference type="PATRIC" id="fig|592029.3.peg.507"/>
<dbReference type="AlphaFoldDB" id="L7W9S8"/>
<dbReference type="HOGENOM" id="CLU_3236751_0_0_10"/>